<evidence type="ECO:0000313" key="3">
    <source>
        <dbReference type="EMBL" id="UYM06487.1"/>
    </source>
</evidence>
<dbReference type="Proteomes" id="UP001164390">
    <property type="component" value="Chromosome"/>
</dbReference>
<keyword evidence="1 3" id="KW-0378">Hydrolase</keyword>
<dbReference type="KEGG" id="sgrg:L0C25_05280"/>
<dbReference type="Gene3D" id="3.40.50.1820">
    <property type="entry name" value="alpha/beta hydrolase"/>
    <property type="match status" value="1"/>
</dbReference>
<sequence>MATARASDGAAIHYDVRGDGERSLLLLAGQSNDHRWWDSVRADFDARFRTIAVDWRGTGASDKPADDSYSTTRFADDALAVLDDLGIARTHLYGTSMGGRVAQWLAAGHPDRVDRLVLGCTSPGGRHGFERNGAVIRSLTQPDRDAARRALLELMYTPGWLATHPGPHYTVGDPGMTPHARSGHLKASRRHDSWDLLPDIAAPTLVVHGTDDKLSPAANATLIAGRIADARAELIDGARHAYFEEFRAVASPLVVEFLEGRGPARSAYS</sequence>
<dbReference type="PANTHER" id="PTHR43798:SF31">
    <property type="entry name" value="AB HYDROLASE SUPERFAMILY PROTEIN YCLE"/>
    <property type="match status" value="1"/>
</dbReference>
<dbReference type="SUPFAM" id="SSF53474">
    <property type="entry name" value="alpha/beta-Hydrolases"/>
    <property type="match status" value="1"/>
</dbReference>
<keyword evidence="4" id="KW-1185">Reference proteome</keyword>
<evidence type="ECO:0000256" key="1">
    <source>
        <dbReference type="ARBA" id="ARBA00022801"/>
    </source>
</evidence>
<accession>A0AA46TJI3</accession>
<dbReference type="RefSeq" id="WP_271635393.1">
    <property type="nucleotide sequence ID" value="NZ_CP094970.1"/>
</dbReference>
<dbReference type="GO" id="GO:0016787">
    <property type="term" value="F:hydrolase activity"/>
    <property type="evidence" value="ECO:0007669"/>
    <property type="project" value="UniProtKB-KW"/>
</dbReference>
<reference evidence="3" key="1">
    <citation type="submission" date="2022-01" db="EMBL/GenBank/DDBJ databases">
        <title>Nocardioidaceae gen. sp. A5X3R13.</title>
        <authorList>
            <person name="Lopez Marin M.A."/>
            <person name="Uhlik O."/>
        </authorList>
    </citation>
    <scope>NUCLEOTIDE SEQUENCE</scope>
    <source>
        <strain evidence="3">A5X3R13</strain>
    </source>
</reference>
<evidence type="ECO:0000313" key="4">
    <source>
        <dbReference type="Proteomes" id="UP001164390"/>
    </source>
</evidence>
<dbReference type="PANTHER" id="PTHR43798">
    <property type="entry name" value="MONOACYLGLYCEROL LIPASE"/>
    <property type="match status" value="1"/>
</dbReference>
<dbReference type="InterPro" id="IPR029058">
    <property type="entry name" value="AB_hydrolase_fold"/>
</dbReference>
<evidence type="ECO:0000259" key="2">
    <source>
        <dbReference type="Pfam" id="PF00561"/>
    </source>
</evidence>
<dbReference type="EMBL" id="CP094970">
    <property type="protein sequence ID" value="UYM06487.1"/>
    <property type="molecule type" value="Genomic_DNA"/>
</dbReference>
<dbReference type="InterPro" id="IPR000073">
    <property type="entry name" value="AB_hydrolase_1"/>
</dbReference>
<gene>
    <name evidence="3" type="ORF">L0C25_05280</name>
</gene>
<dbReference type="Pfam" id="PF00561">
    <property type="entry name" value="Abhydrolase_1"/>
    <property type="match status" value="1"/>
</dbReference>
<feature type="domain" description="AB hydrolase-1" evidence="2">
    <location>
        <begin position="34"/>
        <end position="245"/>
    </location>
</feature>
<dbReference type="AlphaFoldDB" id="A0AA46TJI3"/>
<protein>
    <submittedName>
        <fullName evidence="3">Alpha/beta hydrolase</fullName>
    </submittedName>
</protein>
<dbReference type="PRINTS" id="PR00111">
    <property type="entry name" value="ABHYDROLASE"/>
</dbReference>
<organism evidence="3 4">
    <name type="scientific">Solicola gregarius</name>
    <dbReference type="NCBI Taxonomy" id="2908642"/>
    <lineage>
        <taxon>Bacteria</taxon>
        <taxon>Bacillati</taxon>
        <taxon>Actinomycetota</taxon>
        <taxon>Actinomycetes</taxon>
        <taxon>Propionibacteriales</taxon>
        <taxon>Nocardioidaceae</taxon>
        <taxon>Solicola</taxon>
    </lineage>
</organism>
<proteinExistence type="predicted"/>
<name>A0AA46TJI3_9ACTN</name>
<dbReference type="GO" id="GO:0016020">
    <property type="term" value="C:membrane"/>
    <property type="evidence" value="ECO:0007669"/>
    <property type="project" value="TreeGrafter"/>
</dbReference>
<dbReference type="InterPro" id="IPR050266">
    <property type="entry name" value="AB_hydrolase_sf"/>
</dbReference>